<evidence type="ECO:0000313" key="5">
    <source>
        <dbReference type="Proteomes" id="UP000204551"/>
    </source>
</evidence>
<evidence type="ECO:0000256" key="2">
    <source>
        <dbReference type="ARBA" id="ARBA00022723"/>
    </source>
</evidence>
<dbReference type="KEGG" id="aalg:AREALGSMS7_03974"/>
<reference evidence="4 5" key="1">
    <citation type="submission" date="2017-07" db="EMBL/GenBank/DDBJ databases">
        <title>Genome Sequence of Arenibacter algicola Strain SMS7 Isolated from a culture of the Diatom Skeletonema marinoi.</title>
        <authorList>
            <person name="Topel M."/>
            <person name="Pinder M.I.M."/>
            <person name="Johansson O.N."/>
            <person name="Kourtchenko O."/>
            <person name="Godhe A."/>
            <person name="Clarke A.K."/>
        </authorList>
    </citation>
    <scope>NUCLEOTIDE SEQUENCE [LARGE SCALE GENOMIC DNA]</scope>
    <source>
        <strain evidence="4 5">SMS7</strain>
    </source>
</reference>
<feature type="binding site" evidence="3">
    <location>
        <position position="141"/>
    </location>
    <ligand>
        <name>a divalent metal cation</name>
        <dbReference type="ChEBI" id="CHEBI:60240"/>
    </ligand>
</feature>
<evidence type="ECO:0000256" key="1">
    <source>
        <dbReference type="ARBA" id="ARBA00008635"/>
    </source>
</evidence>
<keyword evidence="2 3" id="KW-0479">Metal-binding</keyword>
<dbReference type="GO" id="GO:0046872">
    <property type="term" value="F:metal ion binding"/>
    <property type="evidence" value="ECO:0007669"/>
    <property type="project" value="UniProtKB-KW"/>
</dbReference>
<dbReference type="InterPro" id="IPR007837">
    <property type="entry name" value="DinB"/>
</dbReference>
<dbReference type="Pfam" id="PF05163">
    <property type="entry name" value="DinB"/>
    <property type="match status" value="1"/>
</dbReference>
<dbReference type="AlphaFoldDB" id="A0A221V2M2"/>
<dbReference type="InterPro" id="IPR034660">
    <property type="entry name" value="DinB/YfiT-like"/>
</dbReference>
<proteinExistence type="inferred from homology"/>
<dbReference type="STRING" id="616991.GCA_000733925_02223"/>
<dbReference type="RefSeq" id="WP_093979656.1">
    <property type="nucleotide sequence ID" value="NZ_CP022515.1"/>
</dbReference>
<accession>A0A221V2M2</accession>
<protein>
    <submittedName>
        <fullName evidence="4">DinB family protein</fullName>
    </submittedName>
</protein>
<dbReference type="SUPFAM" id="SSF109854">
    <property type="entry name" value="DinB/YfiT-like putative metalloenzymes"/>
    <property type="match status" value="1"/>
</dbReference>
<dbReference type="Gene3D" id="1.20.120.450">
    <property type="entry name" value="dinb family like domain"/>
    <property type="match status" value="1"/>
</dbReference>
<dbReference type="Proteomes" id="UP000204551">
    <property type="component" value="Chromosome"/>
</dbReference>
<name>A0A221V2M2_9FLAO</name>
<dbReference type="EMBL" id="CP022515">
    <property type="protein sequence ID" value="ASO07381.1"/>
    <property type="molecule type" value="Genomic_DNA"/>
</dbReference>
<sequence length="162" mass="18602">MHTTLNKTPQVISSQELLDHWQGHRALTRRAIAAFPEEAFFSHTIGGMRTFAEMVMELLGIAAPGIREIATGISAPLNEHLEHGNKKDRLLELWDKATAEINTYWSQIKEEQFQQNIKIFGQYDGTVMSSILYFIDNEIHHRGQAYVYLRSLGIEPPAFYER</sequence>
<gene>
    <name evidence="4" type="ORF">AREALGSMS7_03974</name>
</gene>
<organism evidence="4 5">
    <name type="scientific">Arenibacter algicola</name>
    <dbReference type="NCBI Taxonomy" id="616991"/>
    <lineage>
        <taxon>Bacteria</taxon>
        <taxon>Pseudomonadati</taxon>
        <taxon>Bacteroidota</taxon>
        <taxon>Flavobacteriia</taxon>
        <taxon>Flavobacteriales</taxon>
        <taxon>Flavobacteriaceae</taxon>
        <taxon>Arenibacter</taxon>
    </lineage>
</organism>
<comment type="similarity">
    <text evidence="1">Belongs to the DinB family.</text>
</comment>
<evidence type="ECO:0000313" key="4">
    <source>
        <dbReference type="EMBL" id="ASO07381.1"/>
    </source>
</evidence>
<evidence type="ECO:0000256" key="3">
    <source>
        <dbReference type="PIRSR" id="PIRSR607837-1"/>
    </source>
</evidence>
<dbReference type="eggNOG" id="COG2318">
    <property type="taxonomic scope" value="Bacteria"/>
</dbReference>